<feature type="transmembrane region" description="Helical" evidence="1">
    <location>
        <begin position="143"/>
        <end position="165"/>
    </location>
</feature>
<keyword evidence="3" id="KW-1185">Reference proteome</keyword>
<keyword evidence="1" id="KW-0472">Membrane</keyword>
<keyword evidence="1" id="KW-1133">Transmembrane helix</keyword>
<name>A0A1Y2A7F3_9FUNG</name>
<sequence>MNYTFKSNIPRFAESKYKCSLPAPGYYNVKKEDSKPSAISSFKSNGRKKDYITINDGPGPGSYFKELQSTNINKSGPRSKLILGLVANTPDPSEFIHPNYPGPGYYDIQNGSKYLKLLMAIKKDNHFLILKDLVKVMIIFQDLVTINPLIMFIIRIILIIIINGYK</sequence>
<proteinExistence type="predicted"/>
<dbReference type="OrthoDB" id="186871at2759"/>
<dbReference type="Proteomes" id="UP000193920">
    <property type="component" value="Unassembled WGS sequence"/>
</dbReference>
<keyword evidence="1" id="KW-0812">Transmembrane</keyword>
<evidence type="ECO:0000313" key="2">
    <source>
        <dbReference type="EMBL" id="ORY18439.1"/>
    </source>
</evidence>
<reference evidence="2 3" key="1">
    <citation type="submission" date="2016-08" db="EMBL/GenBank/DDBJ databases">
        <title>A Parts List for Fungal Cellulosomes Revealed by Comparative Genomics.</title>
        <authorList>
            <consortium name="DOE Joint Genome Institute"/>
            <person name="Haitjema C.H."/>
            <person name="Gilmore S.P."/>
            <person name="Henske J.K."/>
            <person name="Solomon K.V."/>
            <person name="De Groot R."/>
            <person name="Kuo A."/>
            <person name="Mondo S.J."/>
            <person name="Salamov A.A."/>
            <person name="Labutti K."/>
            <person name="Zhao Z."/>
            <person name="Chiniquy J."/>
            <person name="Barry K."/>
            <person name="Brewer H.M."/>
            <person name="Purvine S.O."/>
            <person name="Wright A.T."/>
            <person name="Boxma B."/>
            <person name="Van Alen T."/>
            <person name="Hackstein J.H."/>
            <person name="Baker S.E."/>
            <person name="Grigoriev I.V."/>
            <person name="O'Malley M.A."/>
        </authorList>
    </citation>
    <scope>NUCLEOTIDE SEQUENCE [LARGE SCALE GENOMIC DNA]</scope>
    <source>
        <strain evidence="2 3">G1</strain>
    </source>
</reference>
<dbReference type="EMBL" id="MCOG01000319">
    <property type="protein sequence ID" value="ORY18439.1"/>
    <property type="molecule type" value="Genomic_DNA"/>
</dbReference>
<evidence type="ECO:0000256" key="1">
    <source>
        <dbReference type="SAM" id="Phobius"/>
    </source>
</evidence>
<dbReference type="AlphaFoldDB" id="A0A1Y2A7F3"/>
<accession>A0A1Y2A7F3</accession>
<dbReference type="InterPro" id="IPR010736">
    <property type="entry name" value="SHIPPO-rpt"/>
</dbReference>
<evidence type="ECO:0000313" key="3">
    <source>
        <dbReference type="Proteomes" id="UP000193920"/>
    </source>
</evidence>
<comment type="caution">
    <text evidence="2">The sequence shown here is derived from an EMBL/GenBank/DDBJ whole genome shotgun (WGS) entry which is preliminary data.</text>
</comment>
<protein>
    <submittedName>
        <fullName evidence="2">Uncharacterized protein</fullName>
    </submittedName>
</protein>
<organism evidence="2 3">
    <name type="scientific">Neocallimastix californiae</name>
    <dbReference type="NCBI Taxonomy" id="1754190"/>
    <lineage>
        <taxon>Eukaryota</taxon>
        <taxon>Fungi</taxon>
        <taxon>Fungi incertae sedis</taxon>
        <taxon>Chytridiomycota</taxon>
        <taxon>Chytridiomycota incertae sedis</taxon>
        <taxon>Neocallimastigomycetes</taxon>
        <taxon>Neocallimastigales</taxon>
        <taxon>Neocallimastigaceae</taxon>
        <taxon>Neocallimastix</taxon>
    </lineage>
</organism>
<dbReference type="Pfam" id="PF07004">
    <property type="entry name" value="SHIPPO-rpt"/>
    <property type="match status" value="3"/>
</dbReference>
<gene>
    <name evidence="2" type="ORF">LY90DRAFT_166284</name>
</gene>